<feature type="signal peptide" evidence="1">
    <location>
        <begin position="1"/>
        <end position="18"/>
    </location>
</feature>
<organism evidence="4 5">
    <name type="scientific">Diaporthe eres</name>
    <name type="common">Phomopsis oblonga</name>
    <dbReference type="NCBI Taxonomy" id="83184"/>
    <lineage>
        <taxon>Eukaryota</taxon>
        <taxon>Fungi</taxon>
        <taxon>Dikarya</taxon>
        <taxon>Ascomycota</taxon>
        <taxon>Pezizomycotina</taxon>
        <taxon>Sordariomycetes</taxon>
        <taxon>Sordariomycetidae</taxon>
        <taxon>Diaporthales</taxon>
        <taxon>Diaporthaceae</taxon>
        <taxon>Diaporthe</taxon>
        <taxon>Diaporthe eres species complex</taxon>
    </lineage>
</organism>
<evidence type="ECO:0000259" key="2">
    <source>
        <dbReference type="Pfam" id="PF24137"/>
    </source>
</evidence>
<feature type="chain" id="PRO_5045712504" description="Hydroxyneurosporene synthase" evidence="1">
    <location>
        <begin position="19"/>
        <end position="378"/>
    </location>
</feature>
<proteinExistence type="predicted"/>
<evidence type="ECO:0000259" key="3">
    <source>
        <dbReference type="Pfam" id="PF25581"/>
    </source>
</evidence>
<dbReference type="InterPro" id="IPR056402">
    <property type="entry name" value="DA_N"/>
</dbReference>
<name>A0ABR1PBZ8_DIAER</name>
<keyword evidence="1" id="KW-0732">Signal</keyword>
<dbReference type="Proteomes" id="UP001430848">
    <property type="component" value="Unassembled WGS sequence"/>
</dbReference>
<dbReference type="InterPro" id="IPR057722">
    <property type="entry name" value="AsqO/PenF-like_C"/>
</dbReference>
<evidence type="ECO:0008006" key="6">
    <source>
        <dbReference type="Google" id="ProtNLM"/>
    </source>
</evidence>
<feature type="domain" description="Diels-Alderase N-terminal" evidence="2">
    <location>
        <begin position="24"/>
        <end position="230"/>
    </location>
</feature>
<feature type="domain" description="AsqO/PenF-like C-terminal" evidence="3">
    <location>
        <begin position="239"/>
        <end position="366"/>
    </location>
</feature>
<accession>A0ABR1PBZ8</accession>
<reference evidence="4 5" key="1">
    <citation type="submission" date="2024-02" db="EMBL/GenBank/DDBJ databases">
        <title>De novo assembly and annotation of 12 fungi associated with fruit tree decline syndrome in Ontario, Canada.</title>
        <authorList>
            <person name="Sulman M."/>
            <person name="Ellouze W."/>
            <person name="Ilyukhin E."/>
        </authorList>
    </citation>
    <scope>NUCLEOTIDE SEQUENCE [LARGE SCALE GENOMIC DNA]</scope>
    <source>
        <strain evidence="4 5">M169</strain>
    </source>
</reference>
<dbReference type="Pfam" id="PF25581">
    <property type="entry name" value="AsqO_C"/>
    <property type="match status" value="1"/>
</dbReference>
<gene>
    <name evidence="4" type="ORF">SLS63_005039</name>
</gene>
<protein>
    <recommendedName>
        <fullName evidence="6">Hydroxyneurosporene synthase</fullName>
    </recommendedName>
</protein>
<dbReference type="SUPFAM" id="SSF159245">
    <property type="entry name" value="AttH-like"/>
    <property type="match status" value="1"/>
</dbReference>
<evidence type="ECO:0000313" key="5">
    <source>
        <dbReference type="Proteomes" id="UP001430848"/>
    </source>
</evidence>
<comment type="caution">
    <text evidence="4">The sequence shown here is derived from an EMBL/GenBank/DDBJ whole genome shotgun (WGS) entry which is preliminary data.</text>
</comment>
<keyword evidence="5" id="KW-1185">Reference proteome</keyword>
<evidence type="ECO:0000313" key="4">
    <source>
        <dbReference type="EMBL" id="KAK7732361.1"/>
    </source>
</evidence>
<sequence length="378" mass="40690">MPSTKFAVLTAMAGIAFGAPSNITTRSIDLKPVYTNGTISVEHLSVAGNLDGFKMSTPAARGSADFWYFDVFSSASNQTLNIVFFNSGEFAQYPHPLAVQVSGVYANGTSFYFEALADSGVSITNGPAGVTGEWKGVGSFKGSALNEPNVEYTINLDSPQMDIYGTIVFKSIAPAHYPCELNGAVGANQNLLPGLYWANAVPDAETAVDLQVGDTTVSFADGVGYHDKNWGDKSIIDGPRYWDWGHGRLGPYSVVWYNLLDYEGNESRRSFVTRDGEVLLVSCDSDALVVRQKGGEAAWPPTTGLLETEGISVNYTLPDGRVFAVDVTTELIVRDESGAYQRANGLLKGGFVGEETIEGRAHYEEFIFGIVNDYTPAV</sequence>
<dbReference type="EMBL" id="JAKNSF020000020">
    <property type="protein sequence ID" value="KAK7732361.1"/>
    <property type="molecule type" value="Genomic_DNA"/>
</dbReference>
<evidence type="ECO:0000256" key="1">
    <source>
        <dbReference type="SAM" id="SignalP"/>
    </source>
</evidence>
<dbReference type="Pfam" id="PF24137">
    <property type="entry name" value="DA_N"/>
    <property type="match status" value="1"/>
</dbReference>